<dbReference type="HAMAP" id="MF_01151">
    <property type="entry name" value="GrpE"/>
    <property type="match status" value="1"/>
</dbReference>
<dbReference type="OMA" id="QHELICH"/>
<evidence type="ECO:0000256" key="4">
    <source>
        <dbReference type="RuleBase" id="RU000640"/>
    </source>
</evidence>
<comment type="subcellular location">
    <subcellularLocation>
        <location evidence="1 4">Mitochondrion matrix</location>
    </subcellularLocation>
</comment>
<dbReference type="PANTHER" id="PTHR21237:SF23">
    <property type="entry name" value="GRPE PROTEIN HOMOLOG, MITOCHONDRIAL"/>
    <property type="match status" value="1"/>
</dbReference>
<protein>
    <recommendedName>
        <fullName evidence="4">GrpE protein homolog</fullName>
    </recommendedName>
</protein>
<dbReference type="GO" id="GO:0006457">
    <property type="term" value="P:protein folding"/>
    <property type="evidence" value="ECO:0007669"/>
    <property type="project" value="InterPro"/>
</dbReference>
<evidence type="ECO:0000256" key="2">
    <source>
        <dbReference type="ARBA" id="ARBA00009054"/>
    </source>
</evidence>
<dbReference type="GO" id="GO:0030150">
    <property type="term" value="P:protein import into mitochondrial matrix"/>
    <property type="evidence" value="ECO:0007669"/>
    <property type="project" value="TreeGrafter"/>
</dbReference>
<dbReference type="SUPFAM" id="SSF58014">
    <property type="entry name" value="Coiled-coil domain of nucleotide exchange factor GrpE"/>
    <property type="match status" value="1"/>
</dbReference>
<feature type="non-terminal residue" evidence="6">
    <location>
        <position position="1"/>
    </location>
</feature>
<gene>
    <name evidence="6" type="ORF">CHLNCDRAFT_11196</name>
</gene>
<dbReference type="eggNOG" id="KOG3003">
    <property type="taxonomic scope" value="Eukaryota"/>
</dbReference>
<dbReference type="GO" id="GO:0000774">
    <property type="term" value="F:adenyl-nucleotide exchange factor activity"/>
    <property type="evidence" value="ECO:0007669"/>
    <property type="project" value="InterPro"/>
</dbReference>
<sequence length="153" mass="16939">EDLKDKLLRTLADMENLRERTARTSAETKQFAVQGLVKNLLEVADNLERAAGSVPPEDVHQDSEIDRDRALKLLRSLREGVLMTDTVLMKASRAGWGGVTRYDPLGDKFDPNLHNALFEVPDATKDPGTVAVVVKRGYELNERVVRAAEVGVS</sequence>
<dbReference type="EMBL" id="GL433839">
    <property type="protein sequence ID" value="EFN57477.1"/>
    <property type="molecule type" value="Genomic_DNA"/>
</dbReference>
<dbReference type="OrthoDB" id="201635at2759"/>
<dbReference type="STRING" id="554065.E1Z993"/>
<dbReference type="PRINTS" id="PR00773">
    <property type="entry name" value="GRPEPROTEIN"/>
</dbReference>
<dbReference type="SUPFAM" id="SSF51064">
    <property type="entry name" value="Head domain of nucleotide exchange factor GrpE"/>
    <property type="match status" value="1"/>
</dbReference>
<keyword evidence="3 4" id="KW-0143">Chaperone</keyword>
<dbReference type="PROSITE" id="PS01071">
    <property type="entry name" value="GRPE"/>
    <property type="match status" value="1"/>
</dbReference>
<dbReference type="GO" id="GO:0051087">
    <property type="term" value="F:protein-folding chaperone binding"/>
    <property type="evidence" value="ECO:0007669"/>
    <property type="project" value="InterPro"/>
</dbReference>
<dbReference type="Pfam" id="PF01025">
    <property type="entry name" value="GrpE"/>
    <property type="match status" value="1"/>
</dbReference>
<dbReference type="GO" id="GO:0051082">
    <property type="term" value="F:unfolded protein binding"/>
    <property type="evidence" value="ECO:0007669"/>
    <property type="project" value="TreeGrafter"/>
</dbReference>
<comment type="similarity">
    <text evidence="2 5">Belongs to the GrpE family.</text>
</comment>
<keyword evidence="4" id="KW-0496">Mitochondrion</keyword>
<dbReference type="InterPro" id="IPR000740">
    <property type="entry name" value="GrpE"/>
</dbReference>
<dbReference type="InterPro" id="IPR009012">
    <property type="entry name" value="GrpE_head"/>
</dbReference>
<dbReference type="CDD" id="cd00446">
    <property type="entry name" value="GrpE"/>
    <property type="match status" value="1"/>
</dbReference>
<reference evidence="6 7" key="1">
    <citation type="journal article" date="2010" name="Plant Cell">
        <title>The Chlorella variabilis NC64A genome reveals adaptation to photosymbiosis, coevolution with viruses, and cryptic sex.</title>
        <authorList>
            <person name="Blanc G."/>
            <person name="Duncan G."/>
            <person name="Agarkova I."/>
            <person name="Borodovsky M."/>
            <person name="Gurnon J."/>
            <person name="Kuo A."/>
            <person name="Lindquist E."/>
            <person name="Lucas S."/>
            <person name="Pangilinan J."/>
            <person name="Polle J."/>
            <person name="Salamov A."/>
            <person name="Terry A."/>
            <person name="Yamada T."/>
            <person name="Dunigan D.D."/>
            <person name="Grigoriev I.V."/>
            <person name="Claverie J.M."/>
            <person name="Van Etten J.L."/>
        </authorList>
    </citation>
    <scope>NUCLEOTIDE SEQUENCE [LARGE SCALE GENOMIC DNA]</scope>
    <source>
        <strain evidence="6 7">NC64A</strain>
    </source>
</reference>
<dbReference type="GO" id="GO:0042803">
    <property type="term" value="F:protein homodimerization activity"/>
    <property type="evidence" value="ECO:0007669"/>
    <property type="project" value="InterPro"/>
</dbReference>
<dbReference type="InterPro" id="IPR013805">
    <property type="entry name" value="GrpE_CC"/>
</dbReference>
<dbReference type="InParanoid" id="E1Z993"/>
<proteinExistence type="inferred from homology"/>
<accession>E1Z993</accession>
<name>E1Z993_CHLVA</name>
<keyword evidence="7" id="KW-1185">Reference proteome</keyword>
<dbReference type="Gene3D" id="3.90.20.20">
    <property type="match status" value="1"/>
</dbReference>
<dbReference type="RefSeq" id="XP_005849579.1">
    <property type="nucleotide sequence ID" value="XM_005849517.1"/>
</dbReference>
<comment type="function">
    <text evidence="4">Essential component of the PAM complex, a complex required for the translocation of transit peptide-containing proteins from the inner membrane into the mitochondrial matrix in an ATP-dependent manner.</text>
</comment>
<dbReference type="GeneID" id="17356934"/>
<feature type="non-terminal residue" evidence="6">
    <location>
        <position position="153"/>
    </location>
</feature>
<evidence type="ECO:0000313" key="7">
    <source>
        <dbReference type="Proteomes" id="UP000008141"/>
    </source>
</evidence>
<dbReference type="Proteomes" id="UP000008141">
    <property type="component" value="Unassembled WGS sequence"/>
</dbReference>
<evidence type="ECO:0000256" key="5">
    <source>
        <dbReference type="RuleBase" id="RU004478"/>
    </source>
</evidence>
<dbReference type="GO" id="GO:0001405">
    <property type="term" value="C:PAM complex, Tim23 associated import motor"/>
    <property type="evidence" value="ECO:0007669"/>
    <property type="project" value="TreeGrafter"/>
</dbReference>
<evidence type="ECO:0000256" key="1">
    <source>
        <dbReference type="ARBA" id="ARBA00004305"/>
    </source>
</evidence>
<evidence type="ECO:0000256" key="3">
    <source>
        <dbReference type="ARBA" id="ARBA00023186"/>
    </source>
</evidence>
<dbReference type="FunFam" id="2.30.22.10:FF:000002">
    <property type="entry name" value="GrpE protein homolog"/>
    <property type="match status" value="1"/>
</dbReference>
<dbReference type="Gene3D" id="2.30.22.10">
    <property type="entry name" value="Head domain of nucleotide exchange factor GrpE"/>
    <property type="match status" value="1"/>
</dbReference>
<evidence type="ECO:0000313" key="6">
    <source>
        <dbReference type="EMBL" id="EFN57477.1"/>
    </source>
</evidence>
<dbReference type="PANTHER" id="PTHR21237">
    <property type="entry name" value="GRPE PROTEIN"/>
    <property type="match status" value="1"/>
</dbReference>
<dbReference type="AlphaFoldDB" id="E1Z993"/>
<organism evidence="7">
    <name type="scientific">Chlorella variabilis</name>
    <name type="common">Green alga</name>
    <dbReference type="NCBI Taxonomy" id="554065"/>
    <lineage>
        <taxon>Eukaryota</taxon>
        <taxon>Viridiplantae</taxon>
        <taxon>Chlorophyta</taxon>
        <taxon>core chlorophytes</taxon>
        <taxon>Trebouxiophyceae</taxon>
        <taxon>Chlorellales</taxon>
        <taxon>Chlorellaceae</taxon>
        <taxon>Chlorella clade</taxon>
        <taxon>Chlorella</taxon>
    </lineage>
</organism>
<dbReference type="KEGG" id="cvr:CHLNCDRAFT_11196"/>